<reference evidence="4" key="1">
    <citation type="journal article" date="2014" name="Science">
        <title>Ancient hybridizations among the ancestral genomes of bread wheat.</title>
        <authorList>
            <consortium name="International Wheat Genome Sequencing Consortium,"/>
            <person name="Marcussen T."/>
            <person name="Sandve S.R."/>
            <person name="Heier L."/>
            <person name="Spannagl M."/>
            <person name="Pfeifer M."/>
            <person name="Jakobsen K.S."/>
            <person name="Wulff B.B."/>
            <person name="Steuernagel B."/>
            <person name="Mayer K.F."/>
            <person name="Olsen O.A."/>
        </authorList>
    </citation>
    <scope>NUCLEOTIDE SEQUENCE [LARGE SCALE GENOMIC DNA]</scope>
    <source>
        <strain evidence="4">cv. AL8/78</strain>
    </source>
</reference>
<reference evidence="3" key="3">
    <citation type="journal article" date="2017" name="Nature">
        <title>Genome sequence of the progenitor of the wheat D genome Aegilops tauschii.</title>
        <authorList>
            <person name="Luo M.C."/>
            <person name="Gu Y.Q."/>
            <person name="Puiu D."/>
            <person name="Wang H."/>
            <person name="Twardziok S.O."/>
            <person name="Deal K.R."/>
            <person name="Huo N."/>
            <person name="Zhu T."/>
            <person name="Wang L."/>
            <person name="Wang Y."/>
            <person name="McGuire P.E."/>
            <person name="Liu S."/>
            <person name="Long H."/>
            <person name="Ramasamy R.K."/>
            <person name="Rodriguez J.C."/>
            <person name="Van S.L."/>
            <person name="Yuan L."/>
            <person name="Wang Z."/>
            <person name="Xia Z."/>
            <person name="Xiao L."/>
            <person name="Anderson O.D."/>
            <person name="Ouyang S."/>
            <person name="Liang Y."/>
            <person name="Zimin A.V."/>
            <person name="Pertea G."/>
            <person name="Qi P."/>
            <person name="Bennetzen J.L."/>
            <person name="Dai X."/>
            <person name="Dawson M.W."/>
            <person name="Muller H.G."/>
            <person name="Kugler K."/>
            <person name="Rivarola-Duarte L."/>
            <person name="Spannagl M."/>
            <person name="Mayer K.F.X."/>
            <person name="Lu F.H."/>
            <person name="Bevan M.W."/>
            <person name="Leroy P."/>
            <person name="Li P."/>
            <person name="You F.M."/>
            <person name="Sun Q."/>
            <person name="Liu Z."/>
            <person name="Lyons E."/>
            <person name="Wicker T."/>
            <person name="Salzberg S.L."/>
            <person name="Devos K.M."/>
            <person name="Dvorak J."/>
        </authorList>
    </citation>
    <scope>NUCLEOTIDE SEQUENCE [LARGE SCALE GENOMIC DNA]</scope>
    <source>
        <strain evidence="3">cv. AL8/78</strain>
    </source>
</reference>
<name>A0A453HWI2_AEGTS</name>
<dbReference type="Gramene" id="AET4Gv20331300.17">
    <property type="protein sequence ID" value="AET4Gv20331300.17"/>
    <property type="gene ID" value="AET4Gv20331300"/>
</dbReference>
<feature type="chain" id="PRO_5019520269" evidence="2">
    <location>
        <begin position="22"/>
        <end position="152"/>
    </location>
</feature>
<evidence type="ECO:0000256" key="1">
    <source>
        <dbReference type="SAM" id="MobiDB-lite"/>
    </source>
</evidence>
<evidence type="ECO:0000313" key="3">
    <source>
        <dbReference type="EnsemblPlants" id="AET4Gv20331300.17"/>
    </source>
</evidence>
<feature type="region of interest" description="Disordered" evidence="1">
    <location>
        <begin position="47"/>
        <end position="110"/>
    </location>
</feature>
<dbReference type="EnsemblPlants" id="AET4Gv20331300.17">
    <property type="protein sequence ID" value="AET4Gv20331300.17"/>
    <property type="gene ID" value="AET4Gv20331300"/>
</dbReference>
<accession>A0A453HWI2</accession>
<reference evidence="3" key="5">
    <citation type="journal article" date="2021" name="G3 (Bethesda)">
        <title>Aegilops tauschii genome assembly Aet v5.0 features greater sequence contiguity and improved annotation.</title>
        <authorList>
            <person name="Wang L."/>
            <person name="Zhu T."/>
            <person name="Rodriguez J.C."/>
            <person name="Deal K.R."/>
            <person name="Dubcovsky J."/>
            <person name="McGuire P.E."/>
            <person name="Lux T."/>
            <person name="Spannagl M."/>
            <person name="Mayer K.F.X."/>
            <person name="Baldrich P."/>
            <person name="Meyers B.C."/>
            <person name="Huo N."/>
            <person name="Gu Y.Q."/>
            <person name="Zhou H."/>
            <person name="Devos K.M."/>
            <person name="Bennetzen J.L."/>
            <person name="Unver T."/>
            <person name="Budak H."/>
            <person name="Gulick P.J."/>
            <person name="Galiba G."/>
            <person name="Kalapos B."/>
            <person name="Nelson D.R."/>
            <person name="Li P."/>
            <person name="You F.M."/>
            <person name="Luo M.C."/>
            <person name="Dvorak J."/>
        </authorList>
    </citation>
    <scope>NUCLEOTIDE SEQUENCE [LARGE SCALE GENOMIC DNA]</scope>
    <source>
        <strain evidence="3">cv. AL8/78</strain>
    </source>
</reference>
<evidence type="ECO:0000313" key="4">
    <source>
        <dbReference type="Proteomes" id="UP000015105"/>
    </source>
</evidence>
<sequence length="152" mass="16232">TYVVSLLPFLLSLSLMRSNRGLEAHNPPPPPSFAGQSSLVRHRSDLLRRRTNRRRSSTPTPGLAAPLEHRRVPPPPNSAITVGTAPADELAGAHTPPATNLDEEAGGEGSTYASRVATGIVFLPFSPLKQSCRCQSTEVCVESIRGLRAKCG</sequence>
<reference evidence="4" key="2">
    <citation type="journal article" date="2017" name="Nat. Plants">
        <title>The Aegilops tauschii genome reveals multiple impacts of transposons.</title>
        <authorList>
            <person name="Zhao G."/>
            <person name="Zou C."/>
            <person name="Li K."/>
            <person name="Wang K."/>
            <person name="Li T."/>
            <person name="Gao L."/>
            <person name="Zhang X."/>
            <person name="Wang H."/>
            <person name="Yang Z."/>
            <person name="Liu X."/>
            <person name="Jiang W."/>
            <person name="Mao L."/>
            <person name="Kong X."/>
            <person name="Jiao Y."/>
            <person name="Jia J."/>
        </authorList>
    </citation>
    <scope>NUCLEOTIDE SEQUENCE [LARGE SCALE GENOMIC DNA]</scope>
    <source>
        <strain evidence="4">cv. AL8/78</strain>
    </source>
</reference>
<dbReference type="Proteomes" id="UP000015105">
    <property type="component" value="Chromosome 4D"/>
</dbReference>
<proteinExistence type="predicted"/>
<evidence type="ECO:0000256" key="2">
    <source>
        <dbReference type="SAM" id="SignalP"/>
    </source>
</evidence>
<protein>
    <submittedName>
        <fullName evidence="3">Uncharacterized protein</fullName>
    </submittedName>
</protein>
<keyword evidence="4" id="KW-1185">Reference proteome</keyword>
<dbReference type="AlphaFoldDB" id="A0A453HWI2"/>
<feature type="signal peptide" evidence="2">
    <location>
        <begin position="1"/>
        <end position="21"/>
    </location>
</feature>
<reference evidence="3" key="4">
    <citation type="submission" date="2019-03" db="UniProtKB">
        <authorList>
            <consortium name="EnsemblPlants"/>
        </authorList>
    </citation>
    <scope>IDENTIFICATION</scope>
</reference>
<keyword evidence="2" id="KW-0732">Signal</keyword>
<organism evidence="3 4">
    <name type="scientific">Aegilops tauschii subsp. strangulata</name>
    <name type="common">Goatgrass</name>
    <dbReference type="NCBI Taxonomy" id="200361"/>
    <lineage>
        <taxon>Eukaryota</taxon>
        <taxon>Viridiplantae</taxon>
        <taxon>Streptophyta</taxon>
        <taxon>Embryophyta</taxon>
        <taxon>Tracheophyta</taxon>
        <taxon>Spermatophyta</taxon>
        <taxon>Magnoliopsida</taxon>
        <taxon>Liliopsida</taxon>
        <taxon>Poales</taxon>
        <taxon>Poaceae</taxon>
        <taxon>BOP clade</taxon>
        <taxon>Pooideae</taxon>
        <taxon>Triticodae</taxon>
        <taxon>Triticeae</taxon>
        <taxon>Triticinae</taxon>
        <taxon>Aegilops</taxon>
    </lineage>
</organism>